<evidence type="ECO:0000256" key="2">
    <source>
        <dbReference type="SAM" id="SignalP"/>
    </source>
</evidence>
<protein>
    <submittedName>
        <fullName evidence="3">Uncharacterized protein</fullName>
    </submittedName>
</protein>
<name>A0A512DRH4_9PROT</name>
<dbReference type="RefSeq" id="WP_147040509.1">
    <property type="nucleotide sequence ID" value="NZ_BJYZ01000013.1"/>
</dbReference>
<proteinExistence type="predicted"/>
<organism evidence="3 4">
    <name type="scientific">Skermanella aerolata</name>
    <dbReference type="NCBI Taxonomy" id="393310"/>
    <lineage>
        <taxon>Bacteria</taxon>
        <taxon>Pseudomonadati</taxon>
        <taxon>Pseudomonadota</taxon>
        <taxon>Alphaproteobacteria</taxon>
        <taxon>Rhodospirillales</taxon>
        <taxon>Azospirillaceae</taxon>
        <taxon>Skermanella</taxon>
    </lineage>
</organism>
<feature type="compositionally biased region" description="Basic and acidic residues" evidence="1">
    <location>
        <begin position="62"/>
        <end position="74"/>
    </location>
</feature>
<dbReference type="Proteomes" id="UP000321523">
    <property type="component" value="Unassembled WGS sequence"/>
</dbReference>
<feature type="region of interest" description="Disordered" evidence="1">
    <location>
        <begin position="19"/>
        <end position="108"/>
    </location>
</feature>
<comment type="caution">
    <text evidence="3">The sequence shown here is derived from an EMBL/GenBank/DDBJ whole genome shotgun (WGS) entry which is preliminary data.</text>
</comment>
<dbReference type="EMBL" id="BJYZ01000013">
    <property type="protein sequence ID" value="GEO39079.1"/>
    <property type="molecule type" value="Genomic_DNA"/>
</dbReference>
<feature type="chain" id="PRO_5022158377" evidence="2">
    <location>
        <begin position="23"/>
        <end position="108"/>
    </location>
</feature>
<gene>
    <name evidence="3" type="ORF">SAE02_32270</name>
</gene>
<feature type="signal peptide" evidence="2">
    <location>
        <begin position="1"/>
        <end position="22"/>
    </location>
</feature>
<keyword evidence="2" id="KW-0732">Signal</keyword>
<accession>A0A512DRH4</accession>
<evidence type="ECO:0000313" key="4">
    <source>
        <dbReference type="Proteomes" id="UP000321523"/>
    </source>
</evidence>
<reference evidence="3 4" key="1">
    <citation type="submission" date="2019-07" db="EMBL/GenBank/DDBJ databases">
        <title>Whole genome shotgun sequence of Skermanella aerolata NBRC 106429.</title>
        <authorList>
            <person name="Hosoyama A."/>
            <person name="Uohara A."/>
            <person name="Ohji S."/>
            <person name="Ichikawa N."/>
        </authorList>
    </citation>
    <scope>NUCLEOTIDE SEQUENCE [LARGE SCALE GENOMIC DNA]</scope>
    <source>
        <strain evidence="3 4">NBRC 106429</strain>
    </source>
</reference>
<feature type="compositionally biased region" description="Basic and acidic residues" evidence="1">
    <location>
        <begin position="29"/>
        <end position="38"/>
    </location>
</feature>
<sequence length="108" mass="10920">MTIKSVLTAAALATLIASPGFAQVAPDMGGREPLDQKEGVQTPETLGAGRSQAGPEGGHLARPADPHVQAEGHRQPGTIKEGDTAATSVKPPPGSSSQGSSEEEAKQK</sequence>
<evidence type="ECO:0000256" key="1">
    <source>
        <dbReference type="SAM" id="MobiDB-lite"/>
    </source>
</evidence>
<dbReference type="AlphaFoldDB" id="A0A512DRH4"/>
<keyword evidence="4" id="KW-1185">Reference proteome</keyword>
<evidence type="ECO:0000313" key="3">
    <source>
        <dbReference type="EMBL" id="GEO39079.1"/>
    </source>
</evidence>